<reference evidence="2" key="1">
    <citation type="submission" date="2023-04" db="EMBL/GenBank/DDBJ databases">
        <title>Phytophthora lilii NBRC 32176.</title>
        <authorList>
            <person name="Ichikawa N."/>
            <person name="Sato H."/>
            <person name="Tonouchi N."/>
        </authorList>
    </citation>
    <scope>NUCLEOTIDE SEQUENCE</scope>
    <source>
        <strain evidence="2">NBRC 32176</strain>
    </source>
</reference>
<accession>A0A9W6TCW6</accession>
<comment type="caution">
    <text evidence="2">The sequence shown here is derived from an EMBL/GenBank/DDBJ whole genome shotgun (WGS) entry which is preliminary data.</text>
</comment>
<dbReference type="InterPro" id="IPR036047">
    <property type="entry name" value="F-box-like_dom_sf"/>
</dbReference>
<feature type="domain" description="F-box" evidence="1">
    <location>
        <begin position="1"/>
        <end position="46"/>
    </location>
</feature>
<dbReference type="Proteomes" id="UP001165083">
    <property type="component" value="Unassembled WGS sequence"/>
</dbReference>
<organism evidence="2 3">
    <name type="scientific">Phytophthora lilii</name>
    <dbReference type="NCBI Taxonomy" id="2077276"/>
    <lineage>
        <taxon>Eukaryota</taxon>
        <taxon>Sar</taxon>
        <taxon>Stramenopiles</taxon>
        <taxon>Oomycota</taxon>
        <taxon>Peronosporomycetes</taxon>
        <taxon>Peronosporales</taxon>
        <taxon>Peronosporaceae</taxon>
        <taxon>Phytophthora</taxon>
    </lineage>
</organism>
<dbReference type="AlphaFoldDB" id="A0A9W6TCW6"/>
<name>A0A9W6TCW6_9STRA</name>
<protein>
    <submittedName>
        <fullName evidence="2">Unnamed protein product</fullName>
    </submittedName>
</protein>
<dbReference type="SUPFAM" id="SSF81383">
    <property type="entry name" value="F-box domain"/>
    <property type="match status" value="1"/>
</dbReference>
<dbReference type="InterPro" id="IPR001810">
    <property type="entry name" value="F-box_dom"/>
</dbReference>
<dbReference type="EMBL" id="BSXW01000001">
    <property type="protein sequence ID" value="GMF09092.1"/>
    <property type="molecule type" value="Genomic_DNA"/>
</dbReference>
<dbReference type="InterPro" id="IPR013320">
    <property type="entry name" value="ConA-like_dom_sf"/>
</dbReference>
<dbReference type="PROSITE" id="PS50181">
    <property type="entry name" value="FBOX"/>
    <property type="match status" value="1"/>
</dbReference>
<sequence length="352" mass="40248">MRPELMPADVLETILAFLTGIDAFQLSHANHEWFVCLSDATFWQQRLHGEATDTQGPPWMKDLKGSARRLKQRMKSIIQRDLGQKWKKSYMQARSVLFRGMGSQDFIYRRQRGPYAYLEHNVATESRQQRPMSYLGGSGSLSFDVWFCLLPDTRTGTSTRRHGRCAGGVIYGLDCDDLGDDRWQPVVVDSNCNLYCSLLEDRTIVATKLTTNRWHHLALTYDREKQNEIVYVDGVEAHSATGTRRREWARMTYQQIGTGHIVAGDGDFPYPGYSGAYDFRGLVDEFRVWKGVISRNEIDQLARGGTLPYREMWASMKLTGRKTLGVALQWVQCERPAEDGVVKTAQTGGWKW</sequence>
<dbReference type="Gene3D" id="2.60.120.200">
    <property type="match status" value="1"/>
</dbReference>
<evidence type="ECO:0000313" key="3">
    <source>
        <dbReference type="Proteomes" id="UP001165083"/>
    </source>
</evidence>
<gene>
    <name evidence="2" type="ORF">Plil01_000002700</name>
</gene>
<proteinExistence type="predicted"/>
<evidence type="ECO:0000313" key="2">
    <source>
        <dbReference type="EMBL" id="GMF09092.1"/>
    </source>
</evidence>
<keyword evidence="3" id="KW-1185">Reference proteome</keyword>
<evidence type="ECO:0000259" key="1">
    <source>
        <dbReference type="PROSITE" id="PS50181"/>
    </source>
</evidence>
<dbReference type="SUPFAM" id="SSF49899">
    <property type="entry name" value="Concanavalin A-like lectins/glucanases"/>
    <property type="match status" value="1"/>
</dbReference>
<dbReference type="OrthoDB" id="114971at2759"/>
<dbReference type="Pfam" id="PF13385">
    <property type="entry name" value="Laminin_G_3"/>
    <property type="match status" value="1"/>
</dbReference>